<name>A0A132BAU0_MOLSC</name>
<keyword evidence="2" id="KW-0547">Nucleotide-binding</keyword>
<dbReference type="GeneID" id="28819768"/>
<accession>A0A132BAU0</accession>
<dbReference type="Pfam" id="PF00012">
    <property type="entry name" value="HSP70"/>
    <property type="match status" value="2"/>
</dbReference>
<feature type="non-terminal residue" evidence="4">
    <location>
        <position position="1"/>
    </location>
</feature>
<dbReference type="Proteomes" id="UP000070700">
    <property type="component" value="Unassembled WGS sequence"/>
</dbReference>
<evidence type="ECO:0000256" key="2">
    <source>
        <dbReference type="ARBA" id="ARBA00022741"/>
    </source>
</evidence>
<dbReference type="GO" id="GO:0005524">
    <property type="term" value="F:ATP binding"/>
    <property type="evidence" value="ECO:0007669"/>
    <property type="project" value="UniProtKB-KW"/>
</dbReference>
<keyword evidence="3" id="KW-0067">ATP-binding</keyword>
<dbReference type="InterPro" id="IPR013126">
    <property type="entry name" value="Hsp_70_fam"/>
</dbReference>
<keyword evidence="5" id="KW-1185">Reference proteome</keyword>
<dbReference type="KEGG" id="psco:LY89DRAFT_598436"/>
<dbReference type="EMBL" id="KQ947432">
    <property type="protein sequence ID" value="KUJ09506.1"/>
    <property type="molecule type" value="Genomic_DNA"/>
</dbReference>
<dbReference type="Gene3D" id="3.30.420.40">
    <property type="match status" value="4"/>
</dbReference>
<gene>
    <name evidence="4" type="ORF">LY89DRAFT_598436</name>
</gene>
<evidence type="ECO:0000256" key="3">
    <source>
        <dbReference type="ARBA" id="ARBA00022840"/>
    </source>
</evidence>
<reference evidence="4 5" key="1">
    <citation type="submission" date="2015-10" db="EMBL/GenBank/DDBJ databases">
        <title>Full genome of DAOMC 229536 Phialocephala scopiformis, a fungal endophyte of spruce producing the potent anti-insectan compound rugulosin.</title>
        <authorList>
            <consortium name="DOE Joint Genome Institute"/>
            <person name="Walker A.K."/>
            <person name="Frasz S.L."/>
            <person name="Seifert K.A."/>
            <person name="Miller J.D."/>
            <person name="Mondo S.J."/>
            <person name="Labutti K."/>
            <person name="Lipzen A."/>
            <person name="Dockter R."/>
            <person name="Kennedy M."/>
            <person name="Grigoriev I.V."/>
            <person name="Spatafora J.W."/>
        </authorList>
    </citation>
    <scope>NUCLEOTIDE SEQUENCE [LARGE SCALE GENOMIC DNA]</scope>
    <source>
        <strain evidence="4 5">CBS 120377</strain>
    </source>
</reference>
<dbReference type="GO" id="GO:0140662">
    <property type="term" value="F:ATP-dependent protein folding chaperone"/>
    <property type="evidence" value="ECO:0007669"/>
    <property type="project" value="InterPro"/>
</dbReference>
<dbReference type="STRING" id="149040.A0A132BAU0"/>
<comment type="similarity">
    <text evidence="1">Belongs to the heat shock protein 70 family.</text>
</comment>
<dbReference type="SUPFAM" id="SSF53067">
    <property type="entry name" value="Actin-like ATPase domain"/>
    <property type="match status" value="2"/>
</dbReference>
<organism evidence="4 5">
    <name type="scientific">Mollisia scopiformis</name>
    <name type="common">Conifer needle endophyte fungus</name>
    <name type="synonym">Phialocephala scopiformis</name>
    <dbReference type="NCBI Taxonomy" id="149040"/>
    <lineage>
        <taxon>Eukaryota</taxon>
        <taxon>Fungi</taxon>
        <taxon>Dikarya</taxon>
        <taxon>Ascomycota</taxon>
        <taxon>Pezizomycotina</taxon>
        <taxon>Leotiomycetes</taxon>
        <taxon>Helotiales</taxon>
        <taxon>Mollisiaceae</taxon>
        <taxon>Mollisia</taxon>
    </lineage>
</organism>
<protein>
    <submittedName>
        <fullName evidence="4">HSP70-domain-containing protein</fullName>
    </submittedName>
</protein>
<dbReference type="InterPro" id="IPR029047">
    <property type="entry name" value="HSP70_peptide-bd_sf"/>
</dbReference>
<evidence type="ECO:0000313" key="5">
    <source>
        <dbReference type="Proteomes" id="UP000070700"/>
    </source>
</evidence>
<dbReference type="PANTHER" id="PTHR19375">
    <property type="entry name" value="HEAT SHOCK PROTEIN 70KDA"/>
    <property type="match status" value="1"/>
</dbReference>
<dbReference type="FunFam" id="3.30.420.40:FF:000545">
    <property type="entry name" value="Endoplasmic reticulum chaperone BiP"/>
    <property type="match status" value="1"/>
</dbReference>
<evidence type="ECO:0000313" key="4">
    <source>
        <dbReference type="EMBL" id="KUJ09506.1"/>
    </source>
</evidence>
<dbReference type="RefSeq" id="XP_018063861.1">
    <property type="nucleotide sequence ID" value="XM_018210042.1"/>
</dbReference>
<sequence length="427" mass="47402">EQVSSHIMKQLKAAAEDQLGTNITHAVVSVPTYFNDTQRQATKDAGKSAGLEVLRVVNEATAAGIGYELDRSNDELNILVYQLGFNTCDVTLMTIDRGVFEIMSLEIMSLASAKVSSEQYDQAVLEHVIGTPDMRSQVTKALNTLSSKTSAKITYSLAQKELKEVHERTFNRTIPLIKRVLKEAKLYKGQIDGIILTGEPRNAARIRPFVEAYFGKKVLEGISSDEVIVRGIAKQAEVLGYESDGMFPFQFWGYTPLSLGIDNGGIFICVVPRNSVLPTSKRITIVTVEDSQTSIQLNVHAGAGSITSKTKFLGTLNVPVTPGVPVDVYFQVDTNGGLEVIAGDVKLQIEDIRYSGRLDEVDWMIMEAEIEWEKDLEEKEVIEKNGMGRFKVVDRIVKNSYKERETGWLGRSWRSVYGTFLVDGFAR</sequence>
<dbReference type="PRINTS" id="PR00301">
    <property type="entry name" value="HEATSHOCK70"/>
</dbReference>
<dbReference type="InterPro" id="IPR043129">
    <property type="entry name" value="ATPase_NBD"/>
</dbReference>
<dbReference type="Gene3D" id="2.60.34.10">
    <property type="entry name" value="Substrate Binding Domain Of DNAk, Chain A, domain 1"/>
    <property type="match status" value="1"/>
</dbReference>
<dbReference type="SUPFAM" id="SSF100920">
    <property type="entry name" value="Heat shock protein 70kD (HSP70), peptide-binding domain"/>
    <property type="match status" value="1"/>
</dbReference>
<dbReference type="InParanoid" id="A0A132BAU0"/>
<evidence type="ECO:0000256" key="1">
    <source>
        <dbReference type="ARBA" id="ARBA00007381"/>
    </source>
</evidence>
<proteinExistence type="inferred from homology"/>
<dbReference type="AlphaFoldDB" id="A0A132BAU0"/>
<dbReference type="OrthoDB" id="3548825at2759"/>
<dbReference type="Gene3D" id="3.90.640.10">
    <property type="entry name" value="Actin, Chain A, domain 4"/>
    <property type="match status" value="2"/>
</dbReference>